<gene>
    <name evidence="1" type="ORF">DTO96_101946</name>
</gene>
<organism evidence="1 2">
    <name type="scientific">Ephemeroptericola cinctiostellae</name>
    <dbReference type="NCBI Taxonomy" id="2268024"/>
    <lineage>
        <taxon>Bacteria</taxon>
        <taxon>Pseudomonadati</taxon>
        <taxon>Pseudomonadota</taxon>
        <taxon>Betaproteobacteria</taxon>
        <taxon>Burkholderiales</taxon>
        <taxon>Burkholderiaceae</taxon>
        <taxon>Ephemeroptericola</taxon>
    </lineage>
</organism>
<keyword evidence="2" id="KW-1185">Reference proteome</keyword>
<proteinExistence type="predicted"/>
<evidence type="ECO:0000313" key="1">
    <source>
        <dbReference type="EMBL" id="AXF86200.1"/>
    </source>
</evidence>
<dbReference type="KEGG" id="hyf:DTO96_101946"/>
<dbReference type="NCBIfam" id="TIGR02098">
    <property type="entry name" value="MJ0042_CXXC"/>
    <property type="match status" value="1"/>
</dbReference>
<evidence type="ECO:0008006" key="3">
    <source>
        <dbReference type="Google" id="ProtNLM"/>
    </source>
</evidence>
<dbReference type="Proteomes" id="UP000252182">
    <property type="component" value="Chromosome"/>
</dbReference>
<protein>
    <recommendedName>
        <fullName evidence="3">Zinc finger/thioredoxin putative domain-containing protein</fullName>
    </recommendedName>
</protein>
<reference evidence="2" key="1">
    <citation type="submission" date="2018-07" db="EMBL/GenBank/DDBJ databases">
        <authorList>
            <person name="Kim H."/>
        </authorList>
    </citation>
    <scope>NUCLEOTIDE SEQUENCE [LARGE SCALE GENOMIC DNA]</scope>
    <source>
        <strain evidence="2">F02</strain>
    </source>
</reference>
<name>A0A345DCW2_9BURK</name>
<dbReference type="OrthoDB" id="5294582at2"/>
<accession>A0A345DCW2</accession>
<dbReference type="RefSeq" id="WP_114563301.1">
    <property type="nucleotide sequence ID" value="NZ_CP031124.1"/>
</dbReference>
<dbReference type="EMBL" id="CP031124">
    <property type="protein sequence ID" value="AXF86200.1"/>
    <property type="molecule type" value="Genomic_DNA"/>
</dbReference>
<evidence type="ECO:0000313" key="2">
    <source>
        <dbReference type="Proteomes" id="UP000252182"/>
    </source>
</evidence>
<dbReference type="AlphaFoldDB" id="A0A345DCW2"/>
<sequence>MNTFGTRCPACLTAFKVNADLLRLHDGYGTCGQCAHAFDMQAALFLLPPHDIHFIDVPATTDQQRPELNAIVTILDDRAETPIAKDTNTAPISRDGALKRINPVSFVPQPITDMFYRVTNNNELHAPAIFVPSTKSTKPTEPTESAHATNNISFHTEQPTTTEIPLTAPIAKVAPVVITYNAPPVSVLQGVNGGKSVHTKWINAACWVLLVGACLQTAGLFSREVSRTLPFTRAVYEQLHLPTDRG</sequence>
<dbReference type="InterPro" id="IPR011723">
    <property type="entry name" value="Znf/thioredoxin_put"/>
</dbReference>